<dbReference type="Proteomes" id="UP001341444">
    <property type="component" value="Unassembled WGS sequence"/>
</dbReference>
<sequence>MNFLLEHKWVILAGLEVLAWLSTFFVFYARYAMKSSFWFKAAAILLAITGVFPQITMGIISFAVSGKLDIYTFVIVLLLLYGFTFGKKQVEKLDVWMQRIFLNKGNDVDKQKK</sequence>
<feature type="transmembrane region" description="Helical" evidence="1">
    <location>
        <begin position="70"/>
        <end position="86"/>
    </location>
</feature>
<keyword evidence="1" id="KW-1133">Transmembrane helix</keyword>
<keyword evidence="1" id="KW-0812">Transmembrane</keyword>
<name>A0ABU6MAF3_9BACI</name>
<dbReference type="RefSeq" id="WP_066263415.1">
    <property type="nucleotide sequence ID" value="NZ_JARMAB010000002.1"/>
</dbReference>
<evidence type="ECO:0000313" key="2">
    <source>
        <dbReference type="EMBL" id="MED1201634.1"/>
    </source>
</evidence>
<reference evidence="2 3" key="1">
    <citation type="submission" date="2023-03" db="EMBL/GenBank/DDBJ databases">
        <title>Bacillus Genome Sequencing.</title>
        <authorList>
            <person name="Dunlap C."/>
        </authorList>
    </citation>
    <scope>NUCLEOTIDE SEQUENCE [LARGE SCALE GENOMIC DNA]</scope>
    <source>
        <strain evidence="2 3">B-23453</strain>
    </source>
</reference>
<feature type="transmembrane region" description="Helical" evidence="1">
    <location>
        <begin position="41"/>
        <end position="64"/>
    </location>
</feature>
<evidence type="ECO:0000256" key="1">
    <source>
        <dbReference type="SAM" id="Phobius"/>
    </source>
</evidence>
<dbReference type="EMBL" id="JARMAB010000002">
    <property type="protein sequence ID" value="MED1201634.1"/>
    <property type="molecule type" value="Genomic_DNA"/>
</dbReference>
<keyword evidence="1" id="KW-0472">Membrane</keyword>
<evidence type="ECO:0000313" key="3">
    <source>
        <dbReference type="Proteomes" id="UP001341444"/>
    </source>
</evidence>
<comment type="caution">
    <text evidence="2">The sequence shown here is derived from an EMBL/GenBank/DDBJ whole genome shotgun (WGS) entry which is preliminary data.</text>
</comment>
<proteinExistence type="predicted"/>
<organism evidence="2 3">
    <name type="scientific">Heyndrickxia acidicola</name>
    <dbReference type="NCBI Taxonomy" id="209389"/>
    <lineage>
        <taxon>Bacteria</taxon>
        <taxon>Bacillati</taxon>
        <taxon>Bacillota</taxon>
        <taxon>Bacilli</taxon>
        <taxon>Bacillales</taxon>
        <taxon>Bacillaceae</taxon>
        <taxon>Heyndrickxia</taxon>
    </lineage>
</organism>
<protein>
    <submittedName>
        <fullName evidence="2">Uncharacterized protein</fullName>
    </submittedName>
</protein>
<accession>A0ABU6MAF3</accession>
<feature type="transmembrane region" description="Helical" evidence="1">
    <location>
        <begin position="12"/>
        <end position="29"/>
    </location>
</feature>
<gene>
    <name evidence="2" type="ORF">P4T90_00850</name>
</gene>
<keyword evidence="3" id="KW-1185">Reference proteome</keyword>